<dbReference type="EMBL" id="FXTN01000019">
    <property type="protein sequence ID" value="SMO99038.1"/>
    <property type="molecule type" value="Genomic_DNA"/>
</dbReference>
<evidence type="ECO:0000313" key="3">
    <source>
        <dbReference type="EMBL" id="SMO99038.1"/>
    </source>
</evidence>
<dbReference type="OrthoDB" id="822355at2"/>
<evidence type="ECO:0000256" key="2">
    <source>
        <dbReference type="ARBA" id="ARBA00023002"/>
    </source>
</evidence>
<dbReference type="GO" id="GO:0016491">
    <property type="term" value="F:oxidoreductase activity"/>
    <property type="evidence" value="ECO:0007669"/>
    <property type="project" value="UniProtKB-KW"/>
</dbReference>
<dbReference type="PANTHER" id="PTHR43086:SF3">
    <property type="entry name" value="NADP-DEPENDENT 3-HYDROXY ACID DEHYDROGENASE YDFG"/>
    <property type="match status" value="1"/>
</dbReference>
<dbReference type="InterPro" id="IPR002347">
    <property type="entry name" value="SDR_fam"/>
</dbReference>
<gene>
    <name evidence="3" type="ORF">SAMN06265348_11946</name>
</gene>
<protein>
    <submittedName>
        <fullName evidence="3">Short chain dehydrogenase</fullName>
    </submittedName>
</protein>
<dbReference type="Proteomes" id="UP000320300">
    <property type="component" value="Unassembled WGS sequence"/>
</dbReference>
<dbReference type="InterPro" id="IPR036291">
    <property type="entry name" value="NAD(P)-bd_dom_sf"/>
</dbReference>
<organism evidence="3 4">
    <name type="scientific">Pedobacter westerhofensis</name>
    <dbReference type="NCBI Taxonomy" id="425512"/>
    <lineage>
        <taxon>Bacteria</taxon>
        <taxon>Pseudomonadati</taxon>
        <taxon>Bacteroidota</taxon>
        <taxon>Sphingobacteriia</taxon>
        <taxon>Sphingobacteriales</taxon>
        <taxon>Sphingobacteriaceae</taxon>
        <taxon>Pedobacter</taxon>
    </lineage>
</organism>
<name>A0A521FS65_9SPHI</name>
<proteinExistence type="inferred from homology"/>
<dbReference type="AlphaFoldDB" id="A0A521FS65"/>
<dbReference type="SUPFAM" id="SSF51735">
    <property type="entry name" value="NAD(P)-binding Rossmann-fold domains"/>
    <property type="match status" value="1"/>
</dbReference>
<reference evidence="3 4" key="1">
    <citation type="submission" date="2017-05" db="EMBL/GenBank/DDBJ databases">
        <authorList>
            <person name="Varghese N."/>
            <person name="Submissions S."/>
        </authorList>
    </citation>
    <scope>NUCLEOTIDE SEQUENCE [LARGE SCALE GENOMIC DNA]</scope>
    <source>
        <strain evidence="3 4">DSM 19036</strain>
    </source>
</reference>
<keyword evidence="2" id="KW-0560">Oxidoreductase</keyword>
<dbReference type="PANTHER" id="PTHR43086">
    <property type="entry name" value="VERY-LONG-CHAIN 3-OXOOACYL-COA REDUCTASE"/>
    <property type="match status" value="1"/>
</dbReference>
<dbReference type="Gene3D" id="3.40.50.720">
    <property type="entry name" value="NAD(P)-binding Rossmann-like Domain"/>
    <property type="match status" value="1"/>
</dbReference>
<comment type="similarity">
    <text evidence="1">Belongs to the short-chain dehydrogenases/reductases (SDR) family.</text>
</comment>
<evidence type="ECO:0000313" key="4">
    <source>
        <dbReference type="Proteomes" id="UP000320300"/>
    </source>
</evidence>
<dbReference type="Pfam" id="PF00106">
    <property type="entry name" value="adh_short"/>
    <property type="match status" value="1"/>
</dbReference>
<accession>A0A521FS65</accession>
<dbReference type="RefSeq" id="WP_142531202.1">
    <property type="nucleotide sequence ID" value="NZ_CBCSJO010000017.1"/>
</dbReference>
<sequence length="50" mass="5330">MKVTLITGASGGIGEAIANRLADRKHNLLLVARNAQKLEEQCAQLSKNLA</sequence>
<keyword evidence="4" id="KW-1185">Reference proteome</keyword>
<evidence type="ECO:0000256" key="1">
    <source>
        <dbReference type="ARBA" id="ARBA00006484"/>
    </source>
</evidence>